<feature type="compositionally biased region" description="Low complexity" evidence="10">
    <location>
        <begin position="297"/>
        <end position="310"/>
    </location>
</feature>
<evidence type="ECO:0000256" key="1">
    <source>
        <dbReference type="ARBA" id="ARBA00004117"/>
    </source>
</evidence>
<evidence type="ECO:0000256" key="11">
    <source>
        <dbReference type="SAM" id="Phobius"/>
    </source>
</evidence>
<sequence>MEFLNRFWKNKIFIIATASSVAIAVVVAVILIFSKQPMEVLYSSLSQEDSSLIVERLRSMGIPYNVSGDGKQISVPSDRMLSIRLSLAQEGIPSSGSIVGYEIFDKTDGIGTSQFVYNINLVRALEGELSRTISSISSINSARVHLVIPKKELFSRSASTPSASVILKTKYSDRLSRKEISAIAHMVSTAVPELRVDNVTIIDDQGNPLKINSEKDDFLMSQGAIEYKNSIEKKIMSSVEEMLTSYVGHGRVKVHATAEIDLDHEVINSEVFDPESQAIRSRKISEENEKEEDRKNNNVSVENNVPNLSSKVGPPTASRNKGRSDEIINYEVSRTTTNKVREYGQLKRLSVAILVDGRYVTDQNGKRQYQERSAEEISKIKSLASSAIGIDESRGDKIEVLNLQFIDLAEPEVSSFDIVDFLRRDGKGIMQVIVVGIVAILVLYLVVKPMVLKFTSPEIEEGEGLQQQSLAQQAVNDELAQTNEDDKLNEVIKKDTDSAVSIIRGWLNEKSL</sequence>
<gene>
    <name evidence="14" type="ORF">Cyrtocomes_00910</name>
</gene>
<keyword evidence="14" id="KW-0969">Cilium</keyword>
<keyword evidence="4" id="KW-1003">Cell membrane</keyword>
<dbReference type="InterPro" id="IPR013556">
    <property type="entry name" value="Flag_M-ring_C"/>
</dbReference>
<dbReference type="NCBIfam" id="TIGR00206">
    <property type="entry name" value="fliF"/>
    <property type="match status" value="1"/>
</dbReference>
<reference evidence="14 15" key="1">
    <citation type="submission" date="2023-02" db="EMBL/GenBank/DDBJ databases">
        <title>Host association and intracellularity evolved multiple times independently in the Rickettsiales.</title>
        <authorList>
            <person name="Castelli M."/>
            <person name="Nardi T."/>
            <person name="Gammuto L."/>
            <person name="Bellinzona G."/>
            <person name="Sabaneyeva E."/>
            <person name="Potekhin A."/>
            <person name="Serra V."/>
            <person name="Petroni G."/>
            <person name="Sassera D."/>
        </authorList>
    </citation>
    <scope>NUCLEOTIDE SEQUENCE [LARGE SCALE GENOMIC DNA]</scope>
    <source>
        <strain evidence="14 15">BOD18</strain>
    </source>
</reference>
<dbReference type="Proteomes" id="UP001293791">
    <property type="component" value="Unassembled WGS sequence"/>
</dbReference>
<evidence type="ECO:0000256" key="8">
    <source>
        <dbReference type="ARBA" id="ARBA00023143"/>
    </source>
</evidence>
<dbReference type="PANTHER" id="PTHR30046">
    <property type="entry name" value="FLAGELLAR M-RING PROTEIN"/>
    <property type="match status" value="1"/>
</dbReference>
<evidence type="ECO:0000256" key="6">
    <source>
        <dbReference type="ARBA" id="ARBA00022989"/>
    </source>
</evidence>
<dbReference type="Pfam" id="PF01514">
    <property type="entry name" value="YscJ_FliF"/>
    <property type="match status" value="1"/>
</dbReference>
<feature type="domain" description="Flagellar M-ring N-terminal" evidence="12">
    <location>
        <begin position="34"/>
        <end position="209"/>
    </location>
</feature>
<name>A0ABU5L8S8_9RICK</name>
<comment type="subcellular location">
    <subcellularLocation>
        <location evidence="1 9">Bacterial flagellum basal body</location>
    </subcellularLocation>
    <subcellularLocation>
        <location evidence="2">Cell membrane</location>
        <topology evidence="2">Multi-pass membrane protein</topology>
    </subcellularLocation>
</comment>
<evidence type="ECO:0000256" key="10">
    <source>
        <dbReference type="SAM" id="MobiDB-lite"/>
    </source>
</evidence>
<keyword evidence="8 9" id="KW-0975">Bacterial flagellum</keyword>
<evidence type="ECO:0000256" key="5">
    <source>
        <dbReference type="ARBA" id="ARBA00022692"/>
    </source>
</evidence>
<keyword evidence="5 11" id="KW-0812">Transmembrane</keyword>
<comment type="function">
    <text evidence="9">The M ring may be actively involved in energy transduction.</text>
</comment>
<dbReference type="EMBL" id="JARGYT010000058">
    <property type="protein sequence ID" value="MDZ5762523.1"/>
    <property type="molecule type" value="Genomic_DNA"/>
</dbReference>
<dbReference type="PIRSF" id="PIRSF004862">
    <property type="entry name" value="FliF"/>
    <property type="match status" value="1"/>
</dbReference>
<feature type="domain" description="Flagellar M-ring C-terminal" evidence="13">
    <location>
        <begin position="243"/>
        <end position="405"/>
    </location>
</feature>
<dbReference type="InterPro" id="IPR000067">
    <property type="entry name" value="FlgMring_FliF"/>
</dbReference>
<dbReference type="InterPro" id="IPR045851">
    <property type="entry name" value="AMP-bd_C_sf"/>
</dbReference>
<proteinExistence type="inferred from homology"/>
<organism evidence="14 15">
    <name type="scientific">Candidatus Cyrtobacter comes</name>
    <dbReference type="NCBI Taxonomy" id="675776"/>
    <lineage>
        <taxon>Bacteria</taxon>
        <taxon>Pseudomonadati</taxon>
        <taxon>Pseudomonadota</taxon>
        <taxon>Alphaproteobacteria</taxon>
        <taxon>Rickettsiales</taxon>
        <taxon>Candidatus Midichloriaceae</taxon>
        <taxon>Candidatus Cyrtobacter</taxon>
    </lineage>
</organism>
<accession>A0ABU5L8S8</accession>
<evidence type="ECO:0000256" key="2">
    <source>
        <dbReference type="ARBA" id="ARBA00004651"/>
    </source>
</evidence>
<protein>
    <recommendedName>
        <fullName evidence="9">Flagellar M-ring protein</fullName>
    </recommendedName>
</protein>
<dbReference type="Gene3D" id="3.30.300.30">
    <property type="match status" value="1"/>
</dbReference>
<comment type="caution">
    <text evidence="14">The sequence shown here is derived from an EMBL/GenBank/DDBJ whole genome shotgun (WGS) entry which is preliminary data.</text>
</comment>
<dbReference type="PANTHER" id="PTHR30046:SF0">
    <property type="entry name" value="FLAGELLAR M-RING PROTEIN"/>
    <property type="match status" value="1"/>
</dbReference>
<keyword evidence="14" id="KW-0282">Flagellum</keyword>
<feature type="transmembrane region" description="Helical" evidence="11">
    <location>
        <begin position="12"/>
        <end position="33"/>
    </location>
</feature>
<feature type="transmembrane region" description="Helical" evidence="11">
    <location>
        <begin position="428"/>
        <end position="447"/>
    </location>
</feature>
<evidence type="ECO:0000256" key="7">
    <source>
        <dbReference type="ARBA" id="ARBA00023136"/>
    </source>
</evidence>
<keyword evidence="15" id="KW-1185">Reference proteome</keyword>
<evidence type="ECO:0000313" key="14">
    <source>
        <dbReference type="EMBL" id="MDZ5762523.1"/>
    </source>
</evidence>
<keyword evidence="6 11" id="KW-1133">Transmembrane helix</keyword>
<evidence type="ECO:0000256" key="9">
    <source>
        <dbReference type="PIRNR" id="PIRNR004862"/>
    </source>
</evidence>
<comment type="similarity">
    <text evidence="3 9">Belongs to the FliF family.</text>
</comment>
<keyword evidence="14" id="KW-0966">Cell projection</keyword>
<dbReference type="PRINTS" id="PR01009">
    <property type="entry name" value="FLGMRINGFLIF"/>
</dbReference>
<evidence type="ECO:0000259" key="13">
    <source>
        <dbReference type="Pfam" id="PF08345"/>
    </source>
</evidence>
<evidence type="ECO:0000256" key="3">
    <source>
        <dbReference type="ARBA" id="ARBA00007971"/>
    </source>
</evidence>
<evidence type="ECO:0000313" key="15">
    <source>
        <dbReference type="Proteomes" id="UP001293791"/>
    </source>
</evidence>
<feature type="compositionally biased region" description="Basic and acidic residues" evidence="10">
    <location>
        <begin position="283"/>
        <end position="296"/>
    </location>
</feature>
<dbReference type="Pfam" id="PF08345">
    <property type="entry name" value="YscJ_FliF_C"/>
    <property type="match status" value="1"/>
</dbReference>
<feature type="region of interest" description="Disordered" evidence="10">
    <location>
        <begin position="277"/>
        <end position="324"/>
    </location>
</feature>
<evidence type="ECO:0000259" key="12">
    <source>
        <dbReference type="Pfam" id="PF01514"/>
    </source>
</evidence>
<dbReference type="RefSeq" id="WP_322497989.1">
    <property type="nucleotide sequence ID" value="NZ_JARGYT010000058.1"/>
</dbReference>
<evidence type="ECO:0000256" key="4">
    <source>
        <dbReference type="ARBA" id="ARBA00022475"/>
    </source>
</evidence>
<dbReference type="InterPro" id="IPR006182">
    <property type="entry name" value="FliF_N_dom"/>
</dbReference>
<dbReference type="InterPro" id="IPR043427">
    <property type="entry name" value="YscJ/FliF"/>
</dbReference>
<keyword evidence="7 11" id="KW-0472">Membrane</keyword>